<dbReference type="SMART" id="SM00091">
    <property type="entry name" value="PAS"/>
    <property type="match status" value="1"/>
</dbReference>
<evidence type="ECO:0000259" key="13">
    <source>
        <dbReference type="PROSITE" id="PS50112"/>
    </source>
</evidence>
<dbReference type="InterPro" id="IPR013656">
    <property type="entry name" value="PAS_4"/>
</dbReference>
<dbReference type="SMART" id="SM00267">
    <property type="entry name" value="GGDEF"/>
    <property type="match status" value="1"/>
</dbReference>
<evidence type="ECO:0000256" key="6">
    <source>
        <dbReference type="ARBA" id="ARBA00022723"/>
    </source>
</evidence>
<evidence type="ECO:0000256" key="1">
    <source>
        <dbReference type="ARBA" id="ARBA00003469"/>
    </source>
</evidence>
<dbReference type="NCBIfam" id="TIGR00229">
    <property type="entry name" value="sensory_box"/>
    <property type="match status" value="1"/>
</dbReference>
<dbReference type="Proteomes" id="UP000503483">
    <property type="component" value="Chromosome"/>
</dbReference>
<keyword evidence="12" id="KW-0812">Transmembrane</keyword>
<dbReference type="CDD" id="cd01949">
    <property type="entry name" value="GGDEF"/>
    <property type="match status" value="1"/>
</dbReference>
<dbReference type="InterPro" id="IPR043128">
    <property type="entry name" value="Rev_trsase/Diguanyl_cyclase"/>
</dbReference>
<dbReference type="Gene3D" id="3.30.70.270">
    <property type="match status" value="1"/>
</dbReference>
<dbReference type="InterPro" id="IPR000160">
    <property type="entry name" value="GGDEF_dom"/>
</dbReference>
<dbReference type="EMBL" id="CP042652">
    <property type="protein sequence ID" value="QKE29186.1"/>
    <property type="molecule type" value="Genomic_DNA"/>
</dbReference>
<keyword evidence="7" id="KW-0663">Pyridoxal phosphate</keyword>
<evidence type="ECO:0000256" key="9">
    <source>
        <dbReference type="ARBA" id="ARBA00023004"/>
    </source>
</evidence>
<evidence type="ECO:0000256" key="5">
    <source>
        <dbReference type="ARBA" id="ARBA00022679"/>
    </source>
</evidence>
<dbReference type="PROSITE" id="PS50887">
    <property type="entry name" value="GGDEF"/>
    <property type="match status" value="1"/>
</dbReference>
<gene>
    <name evidence="15" type="ORF">AACT_2055</name>
</gene>
<dbReference type="GO" id="GO:0046872">
    <property type="term" value="F:metal ion binding"/>
    <property type="evidence" value="ECO:0007669"/>
    <property type="project" value="UniProtKB-KW"/>
</dbReference>
<dbReference type="GO" id="GO:0009228">
    <property type="term" value="P:thiamine biosynthetic process"/>
    <property type="evidence" value="ECO:0007669"/>
    <property type="project" value="UniProtKB-KW"/>
</dbReference>
<keyword evidence="8" id="KW-0784">Thiamine biosynthesis</keyword>
<dbReference type="Pfam" id="PF09084">
    <property type="entry name" value="NMT1"/>
    <property type="match status" value="1"/>
</dbReference>
<dbReference type="PANTHER" id="PTHR31528:SF1">
    <property type="entry name" value="4-AMINO-5-HYDROXYMETHYL-2-METHYLPYRIMIDINE PHOSPHATE SYNTHASE THI11-RELATED"/>
    <property type="match status" value="1"/>
</dbReference>
<keyword evidence="6" id="KW-0479">Metal-binding</keyword>
<dbReference type="FunFam" id="3.30.70.270:FF:000001">
    <property type="entry name" value="Diguanylate cyclase domain protein"/>
    <property type="match status" value="1"/>
</dbReference>
<dbReference type="Pfam" id="PF08448">
    <property type="entry name" value="PAS_4"/>
    <property type="match status" value="1"/>
</dbReference>
<proteinExistence type="inferred from homology"/>
<evidence type="ECO:0000256" key="11">
    <source>
        <dbReference type="ARBA" id="ARBA00048179"/>
    </source>
</evidence>
<protein>
    <recommendedName>
        <fullName evidence="10">Thiamine pyrimidine synthase</fullName>
    </recommendedName>
</protein>
<feature type="domain" description="GGDEF" evidence="14">
    <location>
        <begin position="509"/>
        <end position="636"/>
    </location>
</feature>
<keyword evidence="9" id="KW-0408">Iron</keyword>
<keyword evidence="12" id="KW-1133">Transmembrane helix</keyword>
<comment type="catalytic activity">
    <reaction evidence="11">
        <text>N(6)-(pyridoxal phosphate)-L-lysyl-[4-amino-5-hydroxymethyl-2-methylpyrimidine phosphate synthase] + L-histidyl-[4-amino-5-hydroxymethyl-2-methylpyrimidine phosphate synthase] + 2 Fe(3+) + 4 H2O = L-lysyl-[4-amino-5-hydroxymethyl-2-methylpyrimidine phosphate synthase] + (2S)-2-amino-5-hydroxy-4-oxopentanoyl-[4-amino-5-hydroxymethyl-2-methylpyrimidine phosphate synthase] + 4-amino-2-methyl-5-(phosphooxymethyl)pyrimidine + 3-oxopropanoate + 2 Fe(2+) + 2 H(+)</text>
        <dbReference type="Rhea" id="RHEA:65756"/>
        <dbReference type="Rhea" id="RHEA-COMP:16892"/>
        <dbReference type="Rhea" id="RHEA-COMP:16893"/>
        <dbReference type="Rhea" id="RHEA-COMP:16894"/>
        <dbReference type="Rhea" id="RHEA-COMP:16895"/>
        <dbReference type="ChEBI" id="CHEBI:15377"/>
        <dbReference type="ChEBI" id="CHEBI:15378"/>
        <dbReference type="ChEBI" id="CHEBI:29033"/>
        <dbReference type="ChEBI" id="CHEBI:29034"/>
        <dbReference type="ChEBI" id="CHEBI:29969"/>
        <dbReference type="ChEBI" id="CHEBI:29979"/>
        <dbReference type="ChEBI" id="CHEBI:33190"/>
        <dbReference type="ChEBI" id="CHEBI:58354"/>
        <dbReference type="ChEBI" id="CHEBI:143915"/>
        <dbReference type="ChEBI" id="CHEBI:157692"/>
    </reaction>
    <physiologicalReaction direction="left-to-right" evidence="11">
        <dbReference type="Rhea" id="RHEA:65757"/>
    </physiologicalReaction>
</comment>
<dbReference type="InterPro" id="IPR029787">
    <property type="entry name" value="Nucleotide_cyclase"/>
</dbReference>
<evidence type="ECO:0000256" key="2">
    <source>
        <dbReference type="ARBA" id="ARBA00004948"/>
    </source>
</evidence>
<evidence type="ECO:0000256" key="3">
    <source>
        <dbReference type="ARBA" id="ARBA00009406"/>
    </source>
</evidence>
<dbReference type="SUPFAM" id="SSF53850">
    <property type="entry name" value="Periplasmic binding protein-like II"/>
    <property type="match status" value="1"/>
</dbReference>
<dbReference type="InterPro" id="IPR027939">
    <property type="entry name" value="NMT1/THI5"/>
</dbReference>
<evidence type="ECO:0000256" key="4">
    <source>
        <dbReference type="ARBA" id="ARBA00011738"/>
    </source>
</evidence>
<dbReference type="PROSITE" id="PS50112">
    <property type="entry name" value="PAS"/>
    <property type="match status" value="1"/>
</dbReference>
<accession>A0A6M8EIN9</accession>
<dbReference type="InterPro" id="IPR000014">
    <property type="entry name" value="PAS"/>
</dbReference>
<dbReference type="Gene3D" id="3.40.190.10">
    <property type="entry name" value="Periplasmic binding protein-like II"/>
    <property type="match status" value="2"/>
</dbReference>
<dbReference type="RefSeq" id="WP_172126744.1">
    <property type="nucleotide sequence ID" value="NZ_CP042652.1"/>
</dbReference>
<name>A0A6M8EIN9_9BACT</name>
<evidence type="ECO:0000313" key="16">
    <source>
        <dbReference type="Proteomes" id="UP000503483"/>
    </source>
</evidence>
<comment type="subunit">
    <text evidence="4">Homodimer.</text>
</comment>
<dbReference type="SUPFAM" id="SSF55785">
    <property type="entry name" value="PYP-like sensor domain (PAS domain)"/>
    <property type="match status" value="1"/>
</dbReference>
<dbReference type="NCBIfam" id="TIGR00254">
    <property type="entry name" value="GGDEF"/>
    <property type="match status" value="1"/>
</dbReference>
<reference evidence="15 16" key="1">
    <citation type="submission" date="2019-08" db="EMBL/GenBank/DDBJ databases">
        <title>Complete genome sequence of Arcobacter acticola.</title>
        <authorList>
            <person name="Miller W."/>
        </authorList>
    </citation>
    <scope>NUCLEOTIDE SEQUENCE [LARGE SCALE GENOMIC DNA]</scope>
    <source>
        <strain evidence="15 16">KCTC 52212</strain>
    </source>
</reference>
<feature type="transmembrane region" description="Helical" evidence="12">
    <location>
        <begin position="329"/>
        <end position="348"/>
    </location>
</feature>
<evidence type="ECO:0000256" key="10">
    <source>
        <dbReference type="ARBA" id="ARBA00033171"/>
    </source>
</evidence>
<comment type="pathway">
    <text evidence="2">Cofactor biosynthesis; thiamine diphosphate biosynthesis.</text>
</comment>
<evidence type="ECO:0000313" key="15">
    <source>
        <dbReference type="EMBL" id="QKE29186.1"/>
    </source>
</evidence>
<dbReference type="CDD" id="cd00130">
    <property type="entry name" value="PAS"/>
    <property type="match status" value="1"/>
</dbReference>
<dbReference type="KEGG" id="paco:AACT_2055"/>
<dbReference type="AlphaFoldDB" id="A0A6M8EIN9"/>
<dbReference type="PANTHER" id="PTHR31528">
    <property type="entry name" value="4-AMINO-5-HYDROXYMETHYL-2-METHYLPYRIMIDINE PHOSPHATE SYNTHASE THI11-RELATED"/>
    <property type="match status" value="1"/>
</dbReference>
<evidence type="ECO:0000256" key="8">
    <source>
        <dbReference type="ARBA" id="ARBA00022977"/>
    </source>
</evidence>
<dbReference type="GO" id="GO:0016740">
    <property type="term" value="F:transferase activity"/>
    <property type="evidence" value="ECO:0007669"/>
    <property type="project" value="UniProtKB-KW"/>
</dbReference>
<dbReference type="Gene3D" id="3.30.450.20">
    <property type="entry name" value="PAS domain"/>
    <property type="match status" value="1"/>
</dbReference>
<keyword evidence="16" id="KW-1185">Reference proteome</keyword>
<evidence type="ECO:0000259" key="14">
    <source>
        <dbReference type="PROSITE" id="PS50887"/>
    </source>
</evidence>
<evidence type="ECO:0000256" key="7">
    <source>
        <dbReference type="ARBA" id="ARBA00022898"/>
    </source>
</evidence>
<comment type="similarity">
    <text evidence="3">Belongs to the NMT1/THI5 family.</text>
</comment>
<dbReference type="InterPro" id="IPR035965">
    <property type="entry name" value="PAS-like_dom_sf"/>
</dbReference>
<evidence type="ECO:0000256" key="12">
    <source>
        <dbReference type="SAM" id="Phobius"/>
    </source>
</evidence>
<dbReference type="InterPro" id="IPR015168">
    <property type="entry name" value="SsuA/THI5"/>
</dbReference>
<dbReference type="SUPFAM" id="SSF55073">
    <property type="entry name" value="Nucleotide cyclase"/>
    <property type="match status" value="1"/>
</dbReference>
<keyword evidence="12" id="KW-0472">Membrane</keyword>
<comment type="function">
    <text evidence="1">Responsible for the formation of the pyrimidine heterocycle in the thiamine biosynthesis pathway. Catalyzes the formation of hydroxymethylpyrimidine phosphate (HMP-P) from histidine and pyridoxal phosphate (PLP). The protein uses PLP and the active site histidine to form HMP-P, generating an inactive enzyme. The enzyme can only undergo a single turnover, which suggests it is a suicide enzyme.</text>
</comment>
<sequence>MKKILLITFFLTIFLYAQNDKKITLQLNWLNQFQFAGYYMAKEKGFYKDVNLDVQIKESNFNTDVIKEIESKNADFAVGRSSLIIEKINGKDIVALCAIYQESPLILLVKKDSNINSVKDLRNKKIMITPDARYSAPVLAMLSANELTINDFMVQKHSFDINDLINRKTDAMASYISNEPILLNEKGIEYTIFNPKDFGFDLYSDILFSSSEYIKNNPKITKDFYEASLKGWKYAFENLAETAEIIYSKYNTQNKTFTHLVKEGEVLKKLAYTGNNELGDFNDNKLKNIANVFKLFGLVNKDLDLKEFIYKENKPKIINLEISKQEKNIIITILISLFLIFSLIIILLRKNSQTKKLLQTVINSSDDLIYYKDSKLRYIGCNKSFENLLAKKESEIIGKNDFELFEEDLAKVFRREDFEVLDENNLITSNEWIIFGHKRIFFQTKRIPFIYKNKKIGILGIARDITGLYEIQEKLKKQTYYDELTKIFNRKAYNERIQEKFDLFDRYDTNFTIAMYDIDDFKKINDTYGHDIGDKVLVEITNEVKSIIRKTDFLFRVGGEEFVIIFDKISLDESYDIAEKIRINVSKMQIIENEKITISMGITQAIANDNPQSIYERVDKLMYQSKRNNKNQTTKG</sequence>
<dbReference type="Pfam" id="PF00990">
    <property type="entry name" value="GGDEF"/>
    <property type="match status" value="1"/>
</dbReference>
<organism evidence="15 16">
    <name type="scientific">Arcobacter acticola</name>
    <dbReference type="NCBI Taxonomy" id="1849015"/>
    <lineage>
        <taxon>Bacteria</taxon>
        <taxon>Pseudomonadati</taxon>
        <taxon>Campylobacterota</taxon>
        <taxon>Epsilonproteobacteria</taxon>
        <taxon>Campylobacterales</taxon>
        <taxon>Arcobacteraceae</taxon>
        <taxon>Arcobacter</taxon>
    </lineage>
</organism>
<feature type="domain" description="PAS" evidence="13">
    <location>
        <begin position="354"/>
        <end position="424"/>
    </location>
</feature>
<keyword evidence="5" id="KW-0808">Transferase</keyword>